<dbReference type="RefSeq" id="WP_193952820.1">
    <property type="nucleotide sequence ID" value="NZ_JADEYS010000007.1"/>
</dbReference>
<evidence type="ECO:0000256" key="5">
    <source>
        <dbReference type="ARBA" id="ARBA00023004"/>
    </source>
</evidence>
<reference evidence="11" key="1">
    <citation type="submission" date="2020-10" db="EMBL/GenBank/DDBJ databases">
        <title>Bacterium isolated from coastal waters sediment.</title>
        <authorList>
            <person name="Chen R.-J."/>
            <person name="Lu D.-C."/>
            <person name="Zhu K.-L."/>
            <person name="Du Z.-J."/>
        </authorList>
    </citation>
    <scope>NUCLEOTIDE SEQUENCE</scope>
    <source>
        <strain evidence="11">N1Y112</strain>
    </source>
</reference>
<dbReference type="Pfam" id="PF04324">
    <property type="entry name" value="Fer2_BFD"/>
    <property type="match status" value="1"/>
</dbReference>
<dbReference type="Proteomes" id="UP000640333">
    <property type="component" value="Unassembled WGS sequence"/>
</dbReference>
<dbReference type="EMBL" id="JADEYS010000007">
    <property type="protein sequence ID" value="MBE9397263.1"/>
    <property type="molecule type" value="Genomic_DNA"/>
</dbReference>
<evidence type="ECO:0000313" key="12">
    <source>
        <dbReference type="Proteomes" id="UP000640333"/>
    </source>
</evidence>
<evidence type="ECO:0000256" key="1">
    <source>
        <dbReference type="ARBA" id="ARBA00022448"/>
    </source>
</evidence>
<evidence type="ECO:0000256" key="7">
    <source>
        <dbReference type="ARBA" id="ARBA00034078"/>
    </source>
</evidence>
<accession>A0A8J7JY81</accession>
<keyword evidence="2" id="KW-0001">2Fe-2S</keyword>
<comment type="caution">
    <text evidence="11">The sequence shown here is derived from an EMBL/GenBank/DDBJ whole genome shotgun (WGS) entry which is preliminary data.</text>
</comment>
<dbReference type="InterPro" id="IPR007419">
    <property type="entry name" value="BFD-like_2Fe2S-bd_dom"/>
</dbReference>
<dbReference type="InterPro" id="IPR052371">
    <property type="entry name" value="BFD-associated_ferredoxin"/>
</dbReference>
<dbReference type="GO" id="GO:0046872">
    <property type="term" value="F:metal ion binding"/>
    <property type="evidence" value="ECO:0007669"/>
    <property type="project" value="UniProtKB-KW"/>
</dbReference>
<sequence>MYVCICNAVTDRDIMKAIDEGVSTVEGLGETLNVGTCCGRCTSCAEGLIQSTRMKAGYDSDPMQLAVSA</sequence>
<protein>
    <recommendedName>
        <fullName evidence="8">Bacterioferritin-associated ferredoxin</fullName>
    </recommendedName>
</protein>
<feature type="domain" description="BFD-like [2Fe-2S]-binding" evidence="10">
    <location>
        <begin position="2"/>
        <end position="50"/>
    </location>
</feature>
<evidence type="ECO:0000256" key="8">
    <source>
        <dbReference type="ARBA" id="ARBA00039386"/>
    </source>
</evidence>
<dbReference type="PANTHER" id="PTHR37424">
    <property type="entry name" value="BACTERIOFERRITIN-ASSOCIATED FERREDOXIN"/>
    <property type="match status" value="1"/>
</dbReference>
<organism evidence="11 12">
    <name type="scientific">Pontibacterium sinense</name>
    <dbReference type="NCBI Taxonomy" id="2781979"/>
    <lineage>
        <taxon>Bacteria</taxon>
        <taxon>Pseudomonadati</taxon>
        <taxon>Pseudomonadota</taxon>
        <taxon>Gammaproteobacteria</taxon>
        <taxon>Oceanospirillales</taxon>
        <taxon>Oceanospirillaceae</taxon>
        <taxon>Pontibacterium</taxon>
    </lineage>
</organism>
<dbReference type="Gene3D" id="1.10.10.1100">
    <property type="entry name" value="BFD-like [2Fe-2S]-binding domain"/>
    <property type="match status" value="1"/>
</dbReference>
<dbReference type="InterPro" id="IPR041854">
    <property type="entry name" value="BFD-like_2Fe2S-bd_dom_sf"/>
</dbReference>
<keyword evidence="6" id="KW-0411">Iron-sulfur</keyword>
<keyword evidence="12" id="KW-1185">Reference proteome</keyword>
<evidence type="ECO:0000259" key="10">
    <source>
        <dbReference type="Pfam" id="PF04324"/>
    </source>
</evidence>
<evidence type="ECO:0000256" key="3">
    <source>
        <dbReference type="ARBA" id="ARBA00022723"/>
    </source>
</evidence>
<dbReference type="PANTHER" id="PTHR37424:SF1">
    <property type="entry name" value="BACTERIOFERRITIN-ASSOCIATED FERREDOXIN"/>
    <property type="match status" value="1"/>
</dbReference>
<name>A0A8J7JY81_9GAMM</name>
<evidence type="ECO:0000256" key="4">
    <source>
        <dbReference type="ARBA" id="ARBA00022982"/>
    </source>
</evidence>
<comment type="cofactor">
    <cofactor evidence="7">
        <name>[2Fe-2S] cluster</name>
        <dbReference type="ChEBI" id="CHEBI:190135"/>
    </cofactor>
</comment>
<comment type="similarity">
    <text evidence="9">Belongs to the Bfd family.</text>
</comment>
<gene>
    <name evidence="11" type="ORF">IOQ59_08325</name>
</gene>
<keyword evidence="3" id="KW-0479">Metal-binding</keyword>
<evidence type="ECO:0000256" key="9">
    <source>
        <dbReference type="ARBA" id="ARBA00046332"/>
    </source>
</evidence>
<dbReference type="AlphaFoldDB" id="A0A8J7JY81"/>
<dbReference type="GO" id="GO:0051537">
    <property type="term" value="F:2 iron, 2 sulfur cluster binding"/>
    <property type="evidence" value="ECO:0007669"/>
    <property type="project" value="UniProtKB-KW"/>
</dbReference>
<evidence type="ECO:0000256" key="2">
    <source>
        <dbReference type="ARBA" id="ARBA00022714"/>
    </source>
</evidence>
<evidence type="ECO:0000313" key="11">
    <source>
        <dbReference type="EMBL" id="MBE9397263.1"/>
    </source>
</evidence>
<keyword evidence="4" id="KW-0249">Electron transport</keyword>
<keyword evidence="1" id="KW-0813">Transport</keyword>
<proteinExistence type="inferred from homology"/>
<evidence type="ECO:0000256" key="6">
    <source>
        <dbReference type="ARBA" id="ARBA00023014"/>
    </source>
</evidence>
<keyword evidence="5" id="KW-0408">Iron</keyword>